<dbReference type="PROSITE" id="PS50109">
    <property type="entry name" value="HIS_KIN"/>
    <property type="match status" value="1"/>
</dbReference>
<dbReference type="PANTHER" id="PTHR43547">
    <property type="entry name" value="TWO-COMPONENT HISTIDINE KINASE"/>
    <property type="match status" value="1"/>
</dbReference>
<dbReference type="Pfam" id="PF02518">
    <property type="entry name" value="HATPase_c"/>
    <property type="match status" value="1"/>
</dbReference>
<dbReference type="SUPFAM" id="SSF55874">
    <property type="entry name" value="ATPase domain of HSP90 chaperone/DNA topoisomerase II/histidine kinase"/>
    <property type="match status" value="1"/>
</dbReference>
<accession>A0A2G5K9A8</accession>
<dbReference type="InterPro" id="IPR004358">
    <property type="entry name" value="Sig_transdc_His_kin-like_C"/>
</dbReference>
<dbReference type="Proteomes" id="UP000231516">
    <property type="component" value="Unassembled WGS sequence"/>
</dbReference>
<dbReference type="GO" id="GO:0000155">
    <property type="term" value="F:phosphorelay sensor kinase activity"/>
    <property type="evidence" value="ECO:0007669"/>
    <property type="project" value="TreeGrafter"/>
</dbReference>
<comment type="caution">
    <text evidence="5">The sequence shown here is derived from an EMBL/GenBank/DDBJ whole genome shotgun (WGS) entry which is preliminary data.</text>
</comment>
<evidence type="ECO:0000259" key="4">
    <source>
        <dbReference type="PROSITE" id="PS50109"/>
    </source>
</evidence>
<reference evidence="5 6" key="1">
    <citation type="submission" date="2016-08" db="EMBL/GenBank/DDBJ databases">
        <title>Draft genome of Amylibacter sp. strain 4G11.</title>
        <authorList>
            <person name="Wong S.-K."/>
            <person name="Hamasaki K."/>
            <person name="Yoshizawa S."/>
        </authorList>
    </citation>
    <scope>NUCLEOTIDE SEQUENCE [LARGE SCALE GENOMIC DNA]</scope>
    <source>
        <strain evidence="5 6">4G11</strain>
    </source>
</reference>
<proteinExistence type="predicted"/>
<dbReference type="SMART" id="SM00387">
    <property type="entry name" value="HATPase_c"/>
    <property type="match status" value="1"/>
</dbReference>
<gene>
    <name evidence="5" type="ORF">BFP76_00270</name>
</gene>
<dbReference type="Gene3D" id="3.30.565.10">
    <property type="entry name" value="Histidine kinase-like ATPase, C-terminal domain"/>
    <property type="match status" value="1"/>
</dbReference>
<protein>
    <recommendedName>
        <fullName evidence="2">histidine kinase</fullName>
        <ecNumber evidence="2">2.7.13.3</ecNumber>
    </recommendedName>
</protein>
<evidence type="ECO:0000313" key="6">
    <source>
        <dbReference type="Proteomes" id="UP000231516"/>
    </source>
</evidence>
<evidence type="ECO:0000313" key="5">
    <source>
        <dbReference type="EMBL" id="PIB25613.1"/>
    </source>
</evidence>
<evidence type="ECO:0000256" key="1">
    <source>
        <dbReference type="ARBA" id="ARBA00000085"/>
    </source>
</evidence>
<dbReference type="EC" id="2.7.13.3" evidence="2"/>
<organism evidence="5 6">
    <name type="scientific">Paramylibacter kogurei</name>
    <dbReference type="NCBI Taxonomy" id="1889778"/>
    <lineage>
        <taxon>Bacteria</taxon>
        <taxon>Pseudomonadati</taxon>
        <taxon>Pseudomonadota</taxon>
        <taxon>Alphaproteobacteria</taxon>
        <taxon>Rhodobacterales</taxon>
        <taxon>Paracoccaceae</taxon>
        <taxon>Paramylibacter</taxon>
    </lineage>
</organism>
<keyword evidence="3" id="KW-0597">Phosphoprotein</keyword>
<comment type="catalytic activity">
    <reaction evidence="1">
        <text>ATP + protein L-histidine = ADP + protein N-phospho-L-histidine.</text>
        <dbReference type="EC" id="2.7.13.3"/>
    </reaction>
</comment>
<feature type="domain" description="Histidine kinase" evidence="4">
    <location>
        <begin position="1"/>
        <end position="207"/>
    </location>
</feature>
<dbReference type="AlphaFoldDB" id="A0A2G5K9A8"/>
<dbReference type="InterPro" id="IPR003594">
    <property type="entry name" value="HATPase_dom"/>
</dbReference>
<sequence>MRNPIAGVLALAESVQTAPNAKAMSERSSELVLAAREASHLTNQLLSFERAKGTERTETMQEIDLTTLINETVTKFKSGMAPQIITIRSNVPSEPAAVVCDPLMMQEALINLLNNAVIHGGENLSEIEIVLQKKASHVEFTISDNGVGIKPEDISLVRNRFGQTSGSQGSGLGLPIAIKVVENLGGEFSFLDTVAGLTINIKIPSARYS</sequence>
<keyword evidence="6" id="KW-1185">Reference proteome</keyword>
<dbReference type="InterPro" id="IPR005467">
    <property type="entry name" value="His_kinase_dom"/>
</dbReference>
<dbReference type="PRINTS" id="PR00344">
    <property type="entry name" value="BCTRLSENSOR"/>
</dbReference>
<name>A0A2G5K9A8_9RHOB</name>
<dbReference type="EMBL" id="MDGM01000009">
    <property type="protein sequence ID" value="PIB25613.1"/>
    <property type="molecule type" value="Genomic_DNA"/>
</dbReference>
<dbReference type="PANTHER" id="PTHR43547:SF2">
    <property type="entry name" value="HYBRID SIGNAL TRANSDUCTION HISTIDINE KINASE C"/>
    <property type="match status" value="1"/>
</dbReference>
<dbReference type="InterPro" id="IPR036890">
    <property type="entry name" value="HATPase_C_sf"/>
</dbReference>
<evidence type="ECO:0000256" key="2">
    <source>
        <dbReference type="ARBA" id="ARBA00012438"/>
    </source>
</evidence>
<evidence type="ECO:0000256" key="3">
    <source>
        <dbReference type="ARBA" id="ARBA00022553"/>
    </source>
</evidence>